<evidence type="ECO:0000256" key="1">
    <source>
        <dbReference type="SAM" id="SignalP"/>
    </source>
</evidence>
<dbReference type="InterPro" id="IPR036514">
    <property type="entry name" value="SGNH_hydro_sf"/>
</dbReference>
<organism evidence="3 4">
    <name type="scientific">Ilumatobacter coccineus</name>
    <dbReference type="NCBI Taxonomy" id="467094"/>
    <lineage>
        <taxon>Bacteria</taxon>
        <taxon>Bacillati</taxon>
        <taxon>Actinomycetota</taxon>
        <taxon>Acidimicrobiia</taxon>
        <taxon>Acidimicrobiales</taxon>
        <taxon>Ilumatobacteraceae</taxon>
        <taxon>Ilumatobacter</taxon>
    </lineage>
</organism>
<keyword evidence="1" id="KW-0732">Signal</keyword>
<evidence type="ECO:0000313" key="3">
    <source>
        <dbReference type="EMBL" id="PIE31828.1"/>
    </source>
</evidence>
<dbReference type="InterPro" id="IPR051532">
    <property type="entry name" value="Ester_Hydrolysis_Enzymes"/>
</dbReference>
<dbReference type="Proteomes" id="UP000230914">
    <property type="component" value="Unassembled WGS sequence"/>
</dbReference>
<dbReference type="EMBL" id="PDSL01000064">
    <property type="protein sequence ID" value="PIE31828.1"/>
    <property type="molecule type" value="Genomic_DNA"/>
</dbReference>
<evidence type="ECO:0000259" key="2">
    <source>
        <dbReference type="Pfam" id="PF13472"/>
    </source>
</evidence>
<feature type="signal peptide" evidence="1">
    <location>
        <begin position="1"/>
        <end position="23"/>
    </location>
</feature>
<dbReference type="PANTHER" id="PTHR30383:SF5">
    <property type="entry name" value="SGNH HYDROLASE-TYPE ESTERASE DOMAIN-CONTAINING PROTEIN"/>
    <property type="match status" value="1"/>
</dbReference>
<gene>
    <name evidence="3" type="ORF">CSA55_04750</name>
</gene>
<evidence type="ECO:0000313" key="4">
    <source>
        <dbReference type="Proteomes" id="UP000230914"/>
    </source>
</evidence>
<dbReference type="PANTHER" id="PTHR30383">
    <property type="entry name" value="THIOESTERASE 1/PROTEASE 1/LYSOPHOSPHOLIPASE L1"/>
    <property type="match status" value="1"/>
</dbReference>
<proteinExistence type="predicted"/>
<protein>
    <recommendedName>
        <fullName evidence="2">SGNH hydrolase-type esterase domain-containing protein</fullName>
    </recommendedName>
</protein>
<accession>A0A2G6K7X3</accession>
<dbReference type="GO" id="GO:0004622">
    <property type="term" value="F:phosphatidylcholine lysophospholipase activity"/>
    <property type="evidence" value="ECO:0007669"/>
    <property type="project" value="TreeGrafter"/>
</dbReference>
<sequence>MGMRRVALVFVVIMIGVLVSTQAGETDDALSVTRSAALGDVSGSDQMPVSSVTPVTTAVPSSTVAPVIVPRSVVVVGDSLTASAQGKIEDRIAAAGHTVVAIDAVSGRRMASGSHRVNSGIDAIRTLQAQGVAPEIWVIALGTNDLGDSGIGFAQAMQAVVDFLPDGVTVVWVDTWIEGRDAEVERANQNIVEIADKNDIFVVEWSDRGTEPGFLISDGVHLTEAGKDAFADQIVAGINAVSSREPVVPAPTSTTAVESTESS</sequence>
<dbReference type="Gene3D" id="3.40.50.1110">
    <property type="entry name" value="SGNH hydrolase"/>
    <property type="match status" value="1"/>
</dbReference>
<name>A0A2G6K7X3_9ACTN</name>
<feature type="chain" id="PRO_5013559614" description="SGNH hydrolase-type esterase domain-containing protein" evidence="1">
    <location>
        <begin position="24"/>
        <end position="263"/>
    </location>
</feature>
<reference evidence="3 4" key="1">
    <citation type="submission" date="2017-10" db="EMBL/GenBank/DDBJ databases">
        <title>Novel microbial diversity and functional potential in the marine mammal oral microbiome.</title>
        <authorList>
            <person name="Dudek N.K."/>
            <person name="Sun C.L."/>
            <person name="Burstein D."/>
            <person name="Kantor R.S."/>
            <person name="Aliaga Goltsman D.S."/>
            <person name="Bik E.M."/>
            <person name="Thomas B.C."/>
            <person name="Banfield J.F."/>
            <person name="Relman D.A."/>
        </authorList>
    </citation>
    <scope>NUCLEOTIDE SEQUENCE [LARGE SCALE GENOMIC DNA]</scope>
    <source>
        <strain evidence="3">DOLJORAL78_61_10</strain>
    </source>
</reference>
<dbReference type="InterPro" id="IPR013830">
    <property type="entry name" value="SGNH_hydro"/>
</dbReference>
<feature type="domain" description="SGNH hydrolase-type esterase" evidence="2">
    <location>
        <begin position="75"/>
        <end position="228"/>
    </location>
</feature>
<dbReference type="AlphaFoldDB" id="A0A2G6K7X3"/>
<comment type="caution">
    <text evidence="3">The sequence shown here is derived from an EMBL/GenBank/DDBJ whole genome shotgun (WGS) entry which is preliminary data.</text>
</comment>
<dbReference type="Pfam" id="PF13472">
    <property type="entry name" value="Lipase_GDSL_2"/>
    <property type="match status" value="1"/>
</dbReference>
<dbReference type="SUPFAM" id="SSF52266">
    <property type="entry name" value="SGNH hydrolase"/>
    <property type="match status" value="1"/>
</dbReference>
<dbReference type="CDD" id="cd00229">
    <property type="entry name" value="SGNH_hydrolase"/>
    <property type="match status" value="1"/>
</dbReference>